<accession>A0A3G4ZQR7</accession>
<evidence type="ECO:0000313" key="1">
    <source>
        <dbReference type="EMBL" id="AYV77248.1"/>
    </source>
</evidence>
<name>A0A3G4ZQR7_9VIRU</name>
<sequence>MSLHDSWSEIDKLDIIELDNEFWPLSIIINIITHQLNNSNMENPYLIYPNNPFTRIPFTITALLLIRDKVKQSNMFINITLKLLLEQPEKSIIKFYTEAQKYLDRHSILLMALLCKELRFMTINYKNSQSNYIGFWVRKNYKLTNFEKLYINLLEAPYQIICRGSIINNPYREYIKVTLRNLPIDEAKPTDLLYCEQLN</sequence>
<reference evidence="1" key="1">
    <citation type="submission" date="2018-10" db="EMBL/GenBank/DDBJ databases">
        <title>Hidden diversity of soil giant viruses.</title>
        <authorList>
            <person name="Schulz F."/>
            <person name="Alteio L."/>
            <person name="Goudeau D."/>
            <person name="Ryan E.M."/>
            <person name="Malmstrom R.R."/>
            <person name="Blanchard J."/>
            <person name="Woyke T."/>
        </authorList>
    </citation>
    <scope>NUCLEOTIDE SEQUENCE</scope>
    <source>
        <strain evidence="1">BAV1</strain>
    </source>
</reference>
<protein>
    <submittedName>
        <fullName evidence="1">Uncharacterized protein</fullName>
    </submittedName>
</protein>
<proteinExistence type="predicted"/>
<gene>
    <name evidence="1" type="ORF">Barrevirus23_5</name>
</gene>
<organism evidence="1">
    <name type="scientific">Barrevirus sp</name>
    <dbReference type="NCBI Taxonomy" id="2487763"/>
    <lineage>
        <taxon>Viruses</taxon>
        <taxon>Varidnaviria</taxon>
        <taxon>Bamfordvirae</taxon>
        <taxon>Nucleocytoviricota</taxon>
        <taxon>Megaviricetes</taxon>
        <taxon>Imitervirales</taxon>
        <taxon>Mimiviridae</taxon>
        <taxon>Klosneuvirinae</taxon>
    </lineage>
</organism>
<dbReference type="EMBL" id="MK072020">
    <property type="protein sequence ID" value="AYV77248.1"/>
    <property type="molecule type" value="Genomic_DNA"/>
</dbReference>